<dbReference type="AlphaFoldDB" id="E9HUJ8"/>
<dbReference type="EMBL" id="GL732812">
    <property type="protein sequence ID" value="EFX64571.1"/>
    <property type="molecule type" value="Genomic_DNA"/>
</dbReference>
<evidence type="ECO:0000313" key="2">
    <source>
        <dbReference type="Proteomes" id="UP000000305"/>
    </source>
</evidence>
<name>E9HUJ8_DAPPU</name>
<keyword evidence="2" id="KW-1185">Reference proteome</keyword>
<accession>E9HUJ8</accession>
<dbReference type="PhylomeDB" id="E9HUJ8"/>
<organism evidence="1 2">
    <name type="scientific">Daphnia pulex</name>
    <name type="common">Water flea</name>
    <dbReference type="NCBI Taxonomy" id="6669"/>
    <lineage>
        <taxon>Eukaryota</taxon>
        <taxon>Metazoa</taxon>
        <taxon>Ecdysozoa</taxon>
        <taxon>Arthropoda</taxon>
        <taxon>Crustacea</taxon>
        <taxon>Branchiopoda</taxon>
        <taxon>Diplostraca</taxon>
        <taxon>Cladocera</taxon>
        <taxon>Anomopoda</taxon>
        <taxon>Daphniidae</taxon>
        <taxon>Daphnia</taxon>
    </lineage>
</organism>
<proteinExistence type="predicted"/>
<dbReference type="InParanoid" id="E9HUJ8"/>
<reference evidence="1 2" key="1">
    <citation type="journal article" date="2011" name="Science">
        <title>The ecoresponsive genome of Daphnia pulex.</title>
        <authorList>
            <person name="Colbourne J.K."/>
            <person name="Pfrender M.E."/>
            <person name="Gilbert D."/>
            <person name="Thomas W.K."/>
            <person name="Tucker A."/>
            <person name="Oakley T.H."/>
            <person name="Tokishita S."/>
            <person name="Aerts A."/>
            <person name="Arnold G.J."/>
            <person name="Basu M.K."/>
            <person name="Bauer D.J."/>
            <person name="Caceres C.E."/>
            <person name="Carmel L."/>
            <person name="Casola C."/>
            <person name="Choi J.H."/>
            <person name="Detter J.C."/>
            <person name="Dong Q."/>
            <person name="Dusheyko S."/>
            <person name="Eads B.D."/>
            <person name="Frohlich T."/>
            <person name="Geiler-Samerotte K.A."/>
            <person name="Gerlach D."/>
            <person name="Hatcher P."/>
            <person name="Jogdeo S."/>
            <person name="Krijgsveld J."/>
            <person name="Kriventseva E.V."/>
            <person name="Kultz D."/>
            <person name="Laforsch C."/>
            <person name="Lindquist E."/>
            <person name="Lopez J."/>
            <person name="Manak J.R."/>
            <person name="Muller J."/>
            <person name="Pangilinan J."/>
            <person name="Patwardhan R.P."/>
            <person name="Pitluck S."/>
            <person name="Pritham E.J."/>
            <person name="Rechtsteiner A."/>
            <person name="Rho M."/>
            <person name="Rogozin I.B."/>
            <person name="Sakarya O."/>
            <person name="Salamov A."/>
            <person name="Schaack S."/>
            <person name="Shapiro H."/>
            <person name="Shiga Y."/>
            <person name="Skalitzky C."/>
            <person name="Smith Z."/>
            <person name="Souvorov A."/>
            <person name="Sung W."/>
            <person name="Tang Z."/>
            <person name="Tsuchiya D."/>
            <person name="Tu H."/>
            <person name="Vos H."/>
            <person name="Wang M."/>
            <person name="Wolf Y.I."/>
            <person name="Yamagata H."/>
            <person name="Yamada T."/>
            <person name="Ye Y."/>
            <person name="Shaw J.R."/>
            <person name="Andrews J."/>
            <person name="Crease T.J."/>
            <person name="Tang H."/>
            <person name="Lucas S.M."/>
            <person name="Robertson H.M."/>
            <person name="Bork P."/>
            <person name="Koonin E.V."/>
            <person name="Zdobnov E.M."/>
            <person name="Grigoriev I.V."/>
            <person name="Lynch M."/>
            <person name="Boore J.L."/>
        </authorList>
    </citation>
    <scope>NUCLEOTIDE SEQUENCE [LARGE SCALE GENOMIC DNA]</scope>
</reference>
<dbReference type="Proteomes" id="UP000000305">
    <property type="component" value="Unassembled WGS sequence"/>
</dbReference>
<dbReference type="HOGENOM" id="CLU_175025_0_0_1"/>
<protein>
    <submittedName>
        <fullName evidence="1">Uncharacterized protein</fullName>
    </submittedName>
</protein>
<dbReference type="KEGG" id="dpx:DAPPUDRAFT_118055"/>
<sequence>MVRHYIRKTERCMYPDGYILKAVKKVVAEKQKMRLKQLQSLGVTKNRVRFSAVNKKAILAVTSKGPVTYIMESLPQSHRHEKTIITKNLVFSSEQESNLSSYVKRASDIYHGITTTESQT</sequence>
<evidence type="ECO:0000313" key="1">
    <source>
        <dbReference type="EMBL" id="EFX64571.1"/>
    </source>
</evidence>
<gene>
    <name evidence="1" type="ORF">DAPPUDRAFT_118055</name>
</gene>